<comment type="caution">
    <text evidence="2">The sequence shown here is derived from an EMBL/GenBank/DDBJ whole genome shotgun (WGS) entry which is preliminary data.</text>
</comment>
<organism evidence="2 3">
    <name type="scientific">Candidatus Enterococcus ferrettii</name>
    <dbReference type="NCBI Taxonomy" id="2815324"/>
    <lineage>
        <taxon>Bacteria</taxon>
        <taxon>Bacillati</taxon>
        <taxon>Bacillota</taxon>
        <taxon>Bacilli</taxon>
        <taxon>Lactobacillales</taxon>
        <taxon>Enterococcaceae</taxon>
        <taxon>Enterococcus</taxon>
    </lineage>
</organism>
<evidence type="ECO:0008006" key="4">
    <source>
        <dbReference type="Google" id="ProtNLM"/>
    </source>
</evidence>
<proteinExistence type="predicted"/>
<keyword evidence="1" id="KW-0812">Transmembrane</keyword>
<keyword evidence="3" id="KW-1185">Reference proteome</keyword>
<reference evidence="2 3" key="1">
    <citation type="submission" date="2024-02" db="EMBL/GenBank/DDBJ databases">
        <title>The Genome Sequence of Enterococcus sp. DIV0159.</title>
        <authorList>
            <person name="Earl A."/>
            <person name="Manson A."/>
            <person name="Gilmore M."/>
            <person name="Sanders J."/>
            <person name="Shea T."/>
            <person name="Howe W."/>
            <person name="Livny J."/>
            <person name="Cuomo C."/>
            <person name="Neafsey D."/>
            <person name="Birren B."/>
        </authorList>
    </citation>
    <scope>NUCLEOTIDE SEQUENCE [LARGE SCALE GENOMIC DNA]</scope>
    <source>
        <strain evidence="2 3">665A</strain>
    </source>
</reference>
<name>A0ABV0ET93_9ENTE</name>
<protein>
    <recommendedName>
        <fullName evidence="4">Protein-export membrane protein SecG</fullName>
    </recommendedName>
</protein>
<gene>
    <name evidence="2" type="ORF">JZO67_003852</name>
</gene>
<dbReference type="Proteomes" id="UP000664357">
    <property type="component" value="Unassembled WGS sequence"/>
</dbReference>
<dbReference type="EMBL" id="JAFREL020000003">
    <property type="protein sequence ID" value="MEO1771870.1"/>
    <property type="molecule type" value="Genomic_DNA"/>
</dbReference>
<accession>A0ABV0ET93</accession>
<dbReference type="RefSeq" id="WP_207702621.1">
    <property type="nucleotide sequence ID" value="NZ_JAFREL020000003.1"/>
</dbReference>
<feature type="transmembrane region" description="Helical" evidence="1">
    <location>
        <begin position="57"/>
        <end position="74"/>
    </location>
</feature>
<evidence type="ECO:0000313" key="2">
    <source>
        <dbReference type="EMBL" id="MEO1771870.1"/>
    </source>
</evidence>
<keyword evidence="1" id="KW-0472">Membrane</keyword>
<evidence type="ECO:0000313" key="3">
    <source>
        <dbReference type="Proteomes" id="UP000664357"/>
    </source>
</evidence>
<keyword evidence="1" id="KW-1133">Transmembrane helix</keyword>
<evidence type="ECO:0000256" key="1">
    <source>
        <dbReference type="SAM" id="Phobius"/>
    </source>
</evidence>
<sequence>MKYFGSLFFLFFALFCVIFGVQFKRGKWLGALSGNTFKDNRFSPEFAIIQGKKTSNILFLAALFFLLLAIYLFYRM</sequence>